<accession>A0A2T0PVF2</accession>
<protein>
    <submittedName>
        <fullName evidence="2">Uncharacterized protein</fullName>
    </submittedName>
</protein>
<gene>
    <name evidence="2" type="ORF">CLV72_109118</name>
</gene>
<evidence type="ECO:0000313" key="2">
    <source>
        <dbReference type="EMBL" id="PRX95509.1"/>
    </source>
</evidence>
<sequence length="135" mass="13328">MERFRAVALIVLALMAEVVIMVTGLVLFSIGALVVATGGSPAPSADSFNLGVAVAGFLVIAVSSALAALVAVLLLRFARSLSGVAVAATAMAGPLATALASVLMFGGAAGEVVLYVGATVVGCAPVAVFAARRRR</sequence>
<organism evidence="2 3">
    <name type="scientific">Allonocardiopsis opalescens</name>
    <dbReference type="NCBI Taxonomy" id="1144618"/>
    <lineage>
        <taxon>Bacteria</taxon>
        <taxon>Bacillati</taxon>
        <taxon>Actinomycetota</taxon>
        <taxon>Actinomycetes</taxon>
        <taxon>Streptosporangiales</taxon>
        <taxon>Allonocardiopsis</taxon>
    </lineage>
</organism>
<feature type="transmembrane region" description="Helical" evidence="1">
    <location>
        <begin position="112"/>
        <end position="131"/>
    </location>
</feature>
<evidence type="ECO:0000256" key="1">
    <source>
        <dbReference type="SAM" id="Phobius"/>
    </source>
</evidence>
<feature type="transmembrane region" description="Helical" evidence="1">
    <location>
        <begin position="48"/>
        <end position="74"/>
    </location>
</feature>
<feature type="transmembrane region" description="Helical" evidence="1">
    <location>
        <begin position="7"/>
        <end position="36"/>
    </location>
</feature>
<dbReference type="EMBL" id="PVZC01000009">
    <property type="protein sequence ID" value="PRX95509.1"/>
    <property type="molecule type" value="Genomic_DNA"/>
</dbReference>
<name>A0A2T0PVF2_9ACTN</name>
<feature type="transmembrane region" description="Helical" evidence="1">
    <location>
        <begin position="81"/>
        <end position="106"/>
    </location>
</feature>
<keyword evidence="1" id="KW-0812">Transmembrane</keyword>
<reference evidence="2 3" key="1">
    <citation type="submission" date="2018-03" db="EMBL/GenBank/DDBJ databases">
        <title>Genomic Encyclopedia of Archaeal and Bacterial Type Strains, Phase II (KMG-II): from individual species to whole genera.</title>
        <authorList>
            <person name="Goeker M."/>
        </authorList>
    </citation>
    <scope>NUCLEOTIDE SEQUENCE [LARGE SCALE GENOMIC DNA]</scope>
    <source>
        <strain evidence="2 3">DSM 45601</strain>
    </source>
</reference>
<keyword evidence="3" id="KW-1185">Reference proteome</keyword>
<dbReference type="Proteomes" id="UP000237846">
    <property type="component" value="Unassembled WGS sequence"/>
</dbReference>
<proteinExistence type="predicted"/>
<keyword evidence="1" id="KW-0472">Membrane</keyword>
<dbReference type="AlphaFoldDB" id="A0A2T0PVF2"/>
<comment type="caution">
    <text evidence="2">The sequence shown here is derived from an EMBL/GenBank/DDBJ whole genome shotgun (WGS) entry which is preliminary data.</text>
</comment>
<keyword evidence="1" id="KW-1133">Transmembrane helix</keyword>
<evidence type="ECO:0000313" key="3">
    <source>
        <dbReference type="Proteomes" id="UP000237846"/>
    </source>
</evidence>